<comment type="similarity">
    <text evidence="2">Belongs to the dymeclin family.</text>
</comment>
<dbReference type="PROSITE" id="PS50011">
    <property type="entry name" value="PROTEIN_KINASE_DOM"/>
    <property type="match status" value="1"/>
</dbReference>
<dbReference type="GO" id="GO:0005524">
    <property type="term" value="F:ATP binding"/>
    <property type="evidence" value="ECO:0007669"/>
    <property type="project" value="InterPro"/>
</dbReference>
<keyword evidence="8" id="KW-1133">Transmembrane helix</keyword>
<feature type="compositionally biased region" description="Polar residues" evidence="11">
    <location>
        <begin position="1163"/>
        <end position="1175"/>
    </location>
</feature>
<evidence type="ECO:0000313" key="13">
    <source>
        <dbReference type="EMBL" id="CAE5956498.1"/>
    </source>
</evidence>
<dbReference type="Pfam" id="PF00560">
    <property type="entry name" value="LRR_1"/>
    <property type="match status" value="1"/>
</dbReference>
<keyword evidence="9" id="KW-0472">Membrane</keyword>
<protein>
    <recommendedName>
        <fullName evidence="3">Dymeclin</fullName>
    </recommendedName>
</protein>
<evidence type="ECO:0000259" key="12">
    <source>
        <dbReference type="PROSITE" id="PS50011"/>
    </source>
</evidence>
<dbReference type="SMART" id="SM00369">
    <property type="entry name" value="LRR_TYP"/>
    <property type="match status" value="5"/>
</dbReference>
<dbReference type="SUPFAM" id="SSF56112">
    <property type="entry name" value="Protein kinase-like (PK-like)"/>
    <property type="match status" value="1"/>
</dbReference>
<evidence type="ECO:0000256" key="5">
    <source>
        <dbReference type="ARBA" id="ARBA00022692"/>
    </source>
</evidence>
<keyword evidence="5" id="KW-0812">Transmembrane</keyword>
<dbReference type="InterPro" id="IPR019142">
    <property type="entry name" value="Dymeclin"/>
</dbReference>
<dbReference type="PROSITE" id="PS51450">
    <property type="entry name" value="LRR"/>
    <property type="match status" value="2"/>
</dbReference>
<dbReference type="Gene3D" id="3.80.10.10">
    <property type="entry name" value="Ribonuclease Inhibitor"/>
    <property type="match status" value="1"/>
</dbReference>
<dbReference type="SMART" id="SM00364">
    <property type="entry name" value="LRR_BAC"/>
    <property type="match status" value="3"/>
</dbReference>
<dbReference type="PANTHER" id="PTHR12895">
    <property type="entry name" value="DYMECLIN"/>
    <property type="match status" value="1"/>
</dbReference>
<dbReference type="SMART" id="SM00220">
    <property type="entry name" value="S_TKc"/>
    <property type="match status" value="1"/>
</dbReference>
<dbReference type="GO" id="GO:0007030">
    <property type="term" value="P:Golgi organization"/>
    <property type="evidence" value="ECO:0007669"/>
    <property type="project" value="TreeGrafter"/>
</dbReference>
<evidence type="ECO:0000256" key="4">
    <source>
        <dbReference type="ARBA" id="ARBA00022614"/>
    </source>
</evidence>
<dbReference type="InterPro" id="IPR008271">
    <property type="entry name" value="Ser/Thr_kinase_AS"/>
</dbReference>
<dbReference type="GO" id="GO:0005794">
    <property type="term" value="C:Golgi apparatus"/>
    <property type="evidence" value="ECO:0007669"/>
    <property type="project" value="TreeGrafter"/>
</dbReference>
<name>A0A8S1ZBN4_ARAAE</name>
<dbReference type="Pfam" id="PF00069">
    <property type="entry name" value="Pkinase"/>
    <property type="match status" value="1"/>
</dbReference>
<dbReference type="Gene3D" id="1.10.510.10">
    <property type="entry name" value="Transferase(Phosphotransferase) domain 1"/>
    <property type="match status" value="1"/>
</dbReference>
<evidence type="ECO:0000256" key="11">
    <source>
        <dbReference type="SAM" id="MobiDB-lite"/>
    </source>
</evidence>
<evidence type="ECO:0000256" key="2">
    <source>
        <dbReference type="ARBA" id="ARBA00010603"/>
    </source>
</evidence>
<dbReference type="Pfam" id="PF14381">
    <property type="entry name" value="EDR1_CTR1_ARMC3_pept"/>
    <property type="match status" value="1"/>
</dbReference>
<dbReference type="PROSITE" id="PS00108">
    <property type="entry name" value="PROTEIN_KINASE_ST"/>
    <property type="match status" value="1"/>
</dbReference>
<dbReference type="Pfam" id="PF13855">
    <property type="entry name" value="LRR_8"/>
    <property type="match status" value="1"/>
</dbReference>
<evidence type="ECO:0000256" key="6">
    <source>
        <dbReference type="ARBA" id="ARBA00022707"/>
    </source>
</evidence>
<dbReference type="SMART" id="SM00365">
    <property type="entry name" value="LRR_SD22"/>
    <property type="match status" value="2"/>
</dbReference>
<evidence type="ECO:0000256" key="8">
    <source>
        <dbReference type="ARBA" id="ARBA00022989"/>
    </source>
</evidence>
<keyword evidence="10" id="KW-0449">Lipoprotein</keyword>
<dbReference type="InterPro" id="IPR001611">
    <property type="entry name" value="Leu-rich_rpt"/>
</dbReference>
<evidence type="ECO:0000256" key="10">
    <source>
        <dbReference type="ARBA" id="ARBA00023288"/>
    </source>
</evidence>
<feature type="region of interest" description="Disordered" evidence="11">
    <location>
        <begin position="1085"/>
        <end position="1236"/>
    </location>
</feature>
<comment type="subcellular location">
    <subcellularLocation>
        <location evidence="1">Membrane</location>
    </subcellularLocation>
</comment>
<evidence type="ECO:0000313" key="14">
    <source>
        <dbReference type="Proteomes" id="UP000682877"/>
    </source>
</evidence>
<dbReference type="Pfam" id="PF09742">
    <property type="entry name" value="Dymeclin"/>
    <property type="match status" value="1"/>
</dbReference>
<dbReference type="InterPro" id="IPR003591">
    <property type="entry name" value="Leu-rich_rpt_typical-subtyp"/>
</dbReference>
<sequence>MGGVPSTPRNTGGDDVSVAEYLIATFVGEKSFPLASDFWNKLLELPLSSRWPSDRVQQACELFEQSNGYTRHLAKLLIHLSWCLQELLQASDDQSPLYKKAVNATYISSVFLKYLIENGKSDSLQELHLSLDESEPVPHGFVMDQDIQNFVMHSVLSFIGSNEVSPNSYVLHQELLNFMLVTMSTQLLSGPSPGPRDVNPFIDAAMAQEKSIVCLVVRRLLLNYISRHRTPPNANSYMYSDGDSQGILGRVGSAAASFVLLPLNYLVSNSGGSNNPLAECSLHVLLILINYHKSVMSDESMTDKSDDSATSESVSKVHVFSSGNTFSKALANARDVEFDRSDVEGNAHPAGPHVRIPFASLFDTLGMCLADEGAVLLLYSLLQGNSDFKEYVLVRTDLDTLLMPILETLYNASKRTSSNQIYMMLIVLLILSQDSSFNSSIHKMILPSVPWYKEHLLHQTSLGSVMVIILIRTVQHNLSKLRDVYLQTTCLATLANMAPHAHHLSAYASQRLVSLFYMLSRKYNKLSGLTGDKVQSIKINLSGEDLGVSEDLAAELQIFTDFLRLVLDILNAILTYALPRNPEIVYAIMHRQEVFQPFKNHPQFHELVENIYTVLDFFNSRMDSQRSDREWSVQKVLQFIINNCRSWRGEGMKMFTQLHFSYEQESHPEEFFIPYVWQLAFSRSGFSFNPDAINLFPVPHPAGKEIEDGRGEESQGKEKWRFLIRCGTSAEAIGCVEMESKIKKPVNLIEDDADIDGGAESDSTISSVISLEDESVVDVSGQNLEFSLLDNVDDSVKGLYFFRNVFNLIPKSIGGLGRLRKLKFFSNEIDLFPPELGNLVNLEYLQVKISSPGFGDGLSWDKLKGLKELELTKVPKRSSALTLLSEISGLKCLTRLSVCHFSIRYLPAEIGCLKSLEYLDLSFNKIKSLPNEIGYLSSLTFLKVAHNRLMELSPVLALLQNLESLDVSNNRLTNLHPLDLSLMPRLQILNLRYNKLPSYCWIPTWIHCNLEGNYEEMGVDTCSSSMVEMDVFETPYENNTMTVPHKGSHRNPLNMSTGISSISRCFSARKSSKRWKRRQHYFQQRARQERLNNSRKWKGEVPPEGLSLKMEVEETGKQGMKVPQNTDRGSVDKIYSGDNDKLLEEASVITSEEEESSLKANFASDNSPCVETQLTSERDNDESCETKASSPSSGDAPGTADYNSSSERKKPNNKSKRCSEKYLDNPKGSKCHRPSTDIANLSHKYSRNSFCSTEDSLPDGFFDAGRDRPFMSLSKYEEILPLDSREVILLDRAKDEVLDAITLSARTLVARLKKLNCLTPDVDQVSIDNLQVASFLALFVSDHFGGSDRTAIIERTRKAVSGTNYQKPFICTCLTGNQDDLAALNKQVSTTAEDVILSDVCEKSLRSIKSKRNSIVVPLGKLQFGICRHRALLMKYLCDRMEPPVPCELVRGYLDFMPHAWNIVPVKQGSSWVRMVVDACRPHDIREDTDQEYFCRYIPLNRLNESIRSKENLEPGCSVSSLSTGKGVERANSSLIRCKLGSTEAVVKMRTLEVSGASLDDIRTFEYTCLGEVRILGALKHDCIVELYGHEITSKWITSENGDEHRRVLQSSILMEHIKGGSLKGHIEKLSEAGKHHVPMDLALSIARDISGALMELHSKDIIHRDIKSENVLIDLDNQSANGEAIVKLCDFDRAVPLRSHLHGCCIAHVGIPPPNICVGTPRWMSPEVFRAMHEQNFYGLEVDIWSFGCLIFELLTLQNPYFDLSELQIHESLQMGKRPKLPKKLETLSSETEEDESTNKLTEFDLTESDLDTMRFLIDVFHQCTEESPLDRLNAGDLHEMILSWTKRE</sequence>
<keyword evidence="14" id="KW-1185">Reference proteome</keyword>
<dbReference type="InterPro" id="IPR055164">
    <property type="entry name" value="EDR1/CTR1/ARMC3-like_pept-like"/>
</dbReference>
<keyword evidence="7" id="KW-0677">Repeat</keyword>
<evidence type="ECO:0000256" key="9">
    <source>
        <dbReference type="ARBA" id="ARBA00023136"/>
    </source>
</evidence>
<keyword evidence="4" id="KW-0433">Leucine-rich repeat</keyword>
<dbReference type="FunFam" id="1.10.510.10:FF:000988">
    <property type="entry name" value="Leucine-rich repeat protein kinase family protein"/>
    <property type="match status" value="1"/>
</dbReference>
<dbReference type="PANTHER" id="PTHR12895:SF9">
    <property type="entry name" value="DYMECLIN"/>
    <property type="match status" value="1"/>
</dbReference>
<dbReference type="InterPro" id="IPR011009">
    <property type="entry name" value="Kinase-like_dom_sf"/>
</dbReference>
<dbReference type="GO" id="GO:0016020">
    <property type="term" value="C:membrane"/>
    <property type="evidence" value="ECO:0007669"/>
    <property type="project" value="UniProtKB-SubCell"/>
</dbReference>
<proteinExistence type="inferred from homology"/>
<evidence type="ECO:0000256" key="7">
    <source>
        <dbReference type="ARBA" id="ARBA00022737"/>
    </source>
</evidence>
<dbReference type="GO" id="GO:0004672">
    <property type="term" value="F:protein kinase activity"/>
    <property type="evidence" value="ECO:0007669"/>
    <property type="project" value="InterPro"/>
</dbReference>
<evidence type="ECO:0000256" key="3">
    <source>
        <dbReference type="ARBA" id="ARBA00015736"/>
    </source>
</evidence>
<dbReference type="EMBL" id="LR999451">
    <property type="protein sequence ID" value="CAE5956498.1"/>
    <property type="molecule type" value="Genomic_DNA"/>
</dbReference>
<organism evidence="13 14">
    <name type="scientific">Arabidopsis arenosa</name>
    <name type="common">Sand rock-cress</name>
    <name type="synonym">Cardaminopsis arenosa</name>
    <dbReference type="NCBI Taxonomy" id="38785"/>
    <lineage>
        <taxon>Eukaryota</taxon>
        <taxon>Viridiplantae</taxon>
        <taxon>Streptophyta</taxon>
        <taxon>Embryophyta</taxon>
        <taxon>Tracheophyta</taxon>
        <taxon>Spermatophyta</taxon>
        <taxon>Magnoliopsida</taxon>
        <taxon>eudicotyledons</taxon>
        <taxon>Gunneridae</taxon>
        <taxon>Pentapetalae</taxon>
        <taxon>rosids</taxon>
        <taxon>malvids</taxon>
        <taxon>Brassicales</taxon>
        <taxon>Brassicaceae</taxon>
        <taxon>Camelineae</taxon>
        <taxon>Arabidopsis</taxon>
    </lineage>
</organism>
<dbReference type="Proteomes" id="UP000682877">
    <property type="component" value="Chromosome 1"/>
</dbReference>
<feature type="compositionally biased region" description="Basic and acidic residues" evidence="11">
    <location>
        <begin position="1086"/>
        <end position="1101"/>
    </location>
</feature>
<gene>
    <name evidence="13" type="ORF">AARE701A_LOCUS268</name>
</gene>
<dbReference type="FunFam" id="3.80.10.10:FF:001868">
    <property type="entry name" value="At1g04210"/>
    <property type="match status" value="1"/>
</dbReference>
<evidence type="ECO:0000256" key="1">
    <source>
        <dbReference type="ARBA" id="ARBA00004370"/>
    </source>
</evidence>
<accession>A0A8S1ZBN4</accession>
<feature type="domain" description="Protein kinase" evidence="12">
    <location>
        <begin position="1513"/>
        <end position="1843"/>
    </location>
</feature>
<reference evidence="13" key="1">
    <citation type="submission" date="2021-01" db="EMBL/GenBank/DDBJ databases">
        <authorList>
            <person name="Bezrukov I."/>
        </authorList>
    </citation>
    <scope>NUCLEOTIDE SEQUENCE</scope>
</reference>
<dbReference type="SUPFAM" id="SSF52058">
    <property type="entry name" value="L domain-like"/>
    <property type="match status" value="1"/>
</dbReference>
<dbReference type="PRINTS" id="PR00019">
    <property type="entry name" value="LEURICHRPT"/>
</dbReference>
<keyword evidence="6" id="KW-0519">Myristate</keyword>
<dbReference type="InterPro" id="IPR032675">
    <property type="entry name" value="LRR_dom_sf"/>
</dbReference>
<dbReference type="InterPro" id="IPR000719">
    <property type="entry name" value="Prot_kinase_dom"/>
</dbReference>
<dbReference type="FunFam" id="3.80.10.10:FF:001873">
    <property type="entry name" value="At1g04210"/>
    <property type="match status" value="1"/>
</dbReference>